<keyword evidence="3" id="KW-0808">Transferase</keyword>
<evidence type="ECO:0000256" key="2">
    <source>
        <dbReference type="ARBA" id="ARBA00022676"/>
    </source>
</evidence>
<dbReference type="KEGG" id="ngg:RG540_CH34300"/>
<proteinExistence type="inferred from homology"/>
<evidence type="ECO:0000313" key="5">
    <source>
        <dbReference type="EMBL" id="CDN49594.1"/>
    </source>
</evidence>
<dbReference type="Gene3D" id="3.90.550.10">
    <property type="entry name" value="Spore Coat Polysaccharide Biosynthesis Protein SpsA, Chain A"/>
    <property type="match status" value="1"/>
</dbReference>
<dbReference type="PATRIC" id="fig|1028800.3.peg.3485"/>
<dbReference type="CDD" id="cd00761">
    <property type="entry name" value="Glyco_tranf_GTA_type"/>
    <property type="match status" value="1"/>
</dbReference>
<dbReference type="GO" id="GO:0016757">
    <property type="term" value="F:glycosyltransferase activity"/>
    <property type="evidence" value="ECO:0007669"/>
    <property type="project" value="UniProtKB-KW"/>
</dbReference>
<protein>
    <submittedName>
        <fullName evidence="5">Succinoglycan biosynthesis protein ExoM</fullName>
    </submittedName>
</protein>
<reference evidence="6" key="1">
    <citation type="journal article" date="2014" name="BMC Genomics">
        <title>Genome sequencing of two Neorhizobium galegae strains reveals a noeT gene responsible for the unusual acetylation of the nodulation factors.</title>
        <authorList>
            <person name="Osterman J."/>
            <person name="Marsh J."/>
            <person name="Laine P.K."/>
            <person name="Zeng Z."/>
            <person name="Alatalo E."/>
            <person name="Sullivan J.T."/>
            <person name="Young J.P."/>
            <person name="Thomas-Oates J."/>
            <person name="Paulin L."/>
            <person name="Lindstrom K."/>
        </authorList>
    </citation>
    <scope>NUCLEOTIDE SEQUENCE [LARGE SCALE GENOMIC DNA]</scope>
    <source>
        <strain evidence="6">HAMBI 540</strain>
    </source>
</reference>
<dbReference type="EMBL" id="HG938353">
    <property type="protein sequence ID" value="CDN49594.1"/>
    <property type="molecule type" value="Genomic_DNA"/>
</dbReference>
<dbReference type="InterPro" id="IPR001173">
    <property type="entry name" value="Glyco_trans_2-like"/>
</dbReference>
<dbReference type="OrthoDB" id="6116224at2"/>
<feature type="domain" description="Glycosyltransferase 2-like" evidence="4">
    <location>
        <begin position="12"/>
        <end position="162"/>
    </location>
</feature>
<dbReference type="RefSeq" id="WP_038590309.1">
    <property type="nucleotide sequence ID" value="NZ_HG938353.1"/>
</dbReference>
<evidence type="ECO:0000256" key="3">
    <source>
        <dbReference type="ARBA" id="ARBA00022679"/>
    </source>
</evidence>
<accession>A0A068SUM8</accession>
<comment type="similarity">
    <text evidence="1">Belongs to the glycosyltransferase 2 family.</text>
</comment>
<evidence type="ECO:0000256" key="1">
    <source>
        <dbReference type="ARBA" id="ARBA00006739"/>
    </source>
</evidence>
<gene>
    <name evidence="5" type="primary">exoM</name>
    <name evidence="5" type="ORF">RG540_CH34300</name>
</gene>
<evidence type="ECO:0000313" key="6">
    <source>
        <dbReference type="Proteomes" id="UP000028181"/>
    </source>
</evidence>
<dbReference type="HOGENOM" id="CLU_025996_3_0_5"/>
<keyword evidence="6" id="KW-1185">Reference proteome</keyword>
<keyword evidence="2" id="KW-0328">Glycosyltransferase</keyword>
<evidence type="ECO:0000259" key="4">
    <source>
        <dbReference type="Pfam" id="PF00535"/>
    </source>
</evidence>
<dbReference type="PANTHER" id="PTHR43179:SF12">
    <property type="entry name" value="GALACTOFURANOSYLTRANSFERASE GLFT2"/>
    <property type="match status" value="1"/>
</dbReference>
<dbReference type="Pfam" id="PF00535">
    <property type="entry name" value="Glycos_transf_2"/>
    <property type="match status" value="1"/>
</dbReference>
<name>A0A068SUM8_NEOGA</name>
<dbReference type="eggNOG" id="COG0463">
    <property type="taxonomic scope" value="Bacteria"/>
</dbReference>
<dbReference type="AlphaFoldDB" id="A0A068SUM8"/>
<dbReference type="SUPFAM" id="SSF53448">
    <property type="entry name" value="Nucleotide-diphospho-sugar transferases"/>
    <property type="match status" value="1"/>
</dbReference>
<dbReference type="InterPro" id="IPR029044">
    <property type="entry name" value="Nucleotide-diphossugar_trans"/>
</dbReference>
<organism evidence="5 6">
    <name type="scientific">Neorhizobium galegae bv. orientalis str. HAMBI 540</name>
    <dbReference type="NCBI Taxonomy" id="1028800"/>
    <lineage>
        <taxon>Bacteria</taxon>
        <taxon>Pseudomonadati</taxon>
        <taxon>Pseudomonadota</taxon>
        <taxon>Alphaproteobacteria</taxon>
        <taxon>Hyphomicrobiales</taxon>
        <taxon>Rhizobiaceae</taxon>
        <taxon>Rhizobium/Agrobacterium group</taxon>
        <taxon>Neorhizobium</taxon>
    </lineage>
</organism>
<dbReference type="Proteomes" id="UP000028181">
    <property type="component" value="Chromosome I"/>
</dbReference>
<sequence>MTAEEKPLRIDIGICTYRRPELAETLISLFGIAIPAGAELRLIVADNDASPSASGLVDRLRDRSPFPIRYVHCPKSNISIARNACLAESDADYLAFIDDDETAEPEWLAGLMAMARSTGADAVLGPVRAVYGSQSASWMRNGDFHSTMPVWVGGQIRTGYTCNVLLQLRSPVVAGRRFALSLGQSGGEDTHFFTALTDAGGRIEFAPDAVIEELVPEKRASFSWLAKRRFRSGQTHGRILAAKNSGLGRLKQTGLAMLKLGYCLAVTAAAIPSPVIRVRYALRAALHAGAVTGTLGVREIRQYGAAEAT</sequence>
<dbReference type="PANTHER" id="PTHR43179">
    <property type="entry name" value="RHAMNOSYLTRANSFERASE WBBL"/>
    <property type="match status" value="1"/>
</dbReference>
<dbReference type="GeneID" id="24258992"/>